<dbReference type="GO" id="GO:0016020">
    <property type="term" value="C:membrane"/>
    <property type="evidence" value="ECO:0007669"/>
    <property type="project" value="GOC"/>
</dbReference>
<evidence type="ECO:0000259" key="2">
    <source>
        <dbReference type="Pfam" id="PF00487"/>
    </source>
</evidence>
<reference evidence="3 4" key="1">
    <citation type="submission" date="2017-03" db="EMBL/GenBank/DDBJ databases">
        <authorList>
            <person name="Afonso C.L."/>
            <person name="Miller P.J."/>
            <person name="Scott M.A."/>
            <person name="Spackman E."/>
            <person name="Goraichik I."/>
            <person name="Dimitrov K.M."/>
            <person name="Suarez D.L."/>
            <person name="Swayne D.E."/>
        </authorList>
    </citation>
    <scope>NUCLEOTIDE SEQUENCE [LARGE SCALE GENOMIC DNA]</scope>
    <source>
        <strain evidence="3 4">CECT 7639</strain>
    </source>
</reference>
<name>A0A1Y5SV13_9RHOB</name>
<accession>A0A1Y5SV13</accession>
<organism evidence="3 4">
    <name type="scientific">Falsiruegeria litorea R37</name>
    <dbReference type="NCBI Taxonomy" id="1200284"/>
    <lineage>
        <taxon>Bacteria</taxon>
        <taxon>Pseudomonadati</taxon>
        <taxon>Pseudomonadota</taxon>
        <taxon>Alphaproteobacteria</taxon>
        <taxon>Rhodobacterales</taxon>
        <taxon>Roseobacteraceae</taxon>
        <taxon>Falsiruegeria</taxon>
    </lineage>
</organism>
<dbReference type="Proteomes" id="UP000193077">
    <property type="component" value="Unassembled WGS sequence"/>
</dbReference>
<dbReference type="Pfam" id="PF00487">
    <property type="entry name" value="FA_desaturase"/>
    <property type="match status" value="1"/>
</dbReference>
<evidence type="ECO:0000313" key="3">
    <source>
        <dbReference type="EMBL" id="SLN49176.1"/>
    </source>
</evidence>
<feature type="domain" description="Fatty acid desaturase" evidence="2">
    <location>
        <begin position="49"/>
        <end position="279"/>
    </location>
</feature>
<evidence type="ECO:0000313" key="4">
    <source>
        <dbReference type="Proteomes" id="UP000193077"/>
    </source>
</evidence>
<keyword evidence="1" id="KW-0812">Transmembrane</keyword>
<evidence type="ECO:0000256" key="1">
    <source>
        <dbReference type="SAM" id="Phobius"/>
    </source>
</evidence>
<dbReference type="EMBL" id="FWFO01000001">
    <property type="protein sequence ID" value="SLN49176.1"/>
    <property type="molecule type" value="Genomic_DNA"/>
</dbReference>
<dbReference type="PANTHER" id="PTHR12879">
    <property type="entry name" value="SPHINGOLIPID DELTA 4 DESATURASE/C-4 HYDROXYLASE PROTEIN DES2"/>
    <property type="match status" value="1"/>
</dbReference>
<dbReference type="AlphaFoldDB" id="A0A1Y5SV13"/>
<keyword evidence="4" id="KW-1185">Reference proteome</keyword>
<keyword evidence="1" id="KW-0472">Membrane</keyword>
<dbReference type="PANTHER" id="PTHR12879:SF8">
    <property type="entry name" value="SPHINGOLIPID DELTA(4)-DESATURASE DES1"/>
    <property type="match status" value="1"/>
</dbReference>
<sequence length="314" mass="35437">MNAFGRVSVGAAMSEHLRSPATSPEWGTFALIVACYAAWGLVIFGLAQWSILAAILLGGLVAAMHSSLTHEALHGHPFRTKWLNEALMALPLTLFIPYNRFRDQHLAHHLDSNLTDPYDDPESNFQDPAVWAAMRTWRRVLYSINNTMLGRIVLGPLIGQICFTLEELRGAARGDGAIWLAWALHLPGVAVVICIVAQSPMPIWAWGIAAYIGLGLVKIRTFLEHRAHEKSRARTVVIEDRGLLAFLFLNNNLHVVHHMNPQAPWYRLPALYRADKDRYLGCNEGYVYRSYAEVFRRYFLKAKDPVPHPLWPDV</sequence>
<proteinExistence type="predicted"/>
<feature type="transmembrane region" description="Helical" evidence="1">
    <location>
        <begin position="204"/>
        <end position="223"/>
    </location>
</feature>
<dbReference type="CDD" id="cd03509">
    <property type="entry name" value="DesA_FADS-like"/>
    <property type="match status" value="1"/>
</dbReference>
<feature type="transmembrane region" description="Helical" evidence="1">
    <location>
        <begin position="29"/>
        <end position="62"/>
    </location>
</feature>
<keyword evidence="1" id="KW-1133">Transmembrane helix</keyword>
<dbReference type="InterPro" id="IPR005804">
    <property type="entry name" value="FA_desaturase_dom"/>
</dbReference>
<protein>
    <submittedName>
        <fullName evidence="3">Fatty acid desaturase</fullName>
    </submittedName>
</protein>
<dbReference type="GO" id="GO:0046513">
    <property type="term" value="P:ceramide biosynthetic process"/>
    <property type="evidence" value="ECO:0007669"/>
    <property type="project" value="TreeGrafter"/>
</dbReference>
<dbReference type="GO" id="GO:0042284">
    <property type="term" value="F:sphingolipid delta-4 desaturase activity"/>
    <property type="evidence" value="ECO:0007669"/>
    <property type="project" value="TreeGrafter"/>
</dbReference>
<feature type="transmembrane region" description="Helical" evidence="1">
    <location>
        <begin position="177"/>
        <end position="198"/>
    </location>
</feature>
<gene>
    <name evidence="3" type="ORF">TRL7639_02718</name>
</gene>